<dbReference type="Pfam" id="PF00199">
    <property type="entry name" value="Catalase"/>
    <property type="match status" value="2"/>
</dbReference>
<dbReference type="InParanoid" id="A0A1V8T174"/>
<dbReference type="GO" id="GO:0020037">
    <property type="term" value="F:heme binding"/>
    <property type="evidence" value="ECO:0007669"/>
    <property type="project" value="InterPro"/>
</dbReference>
<accession>A0A1V8T174</accession>
<dbReference type="PANTHER" id="PTHR11465">
    <property type="entry name" value="CATALASE"/>
    <property type="match status" value="1"/>
</dbReference>
<dbReference type="EMBL" id="NAJO01000020">
    <property type="protein sequence ID" value="OQO04922.1"/>
    <property type="molecule type" value="Genomic_DNA"/>
</dbReference>
<dbReference type="InterPro" id="IPR018028">
    <property type="entry name" value="Catalase"/>
</dbReference>
<keyword evidence="3" id="KW-1185">Reference proteome</keyword>
<dbReference type="STRING" id="1507870.A0A1V8T174"/>
<dbReference type="SUPFAM" id="SSF56634">
    <property type="entry name" value="Heme-dependent catalase-like"/>
    <property type="match status" value="1"/>
</dbReference>
<organism evidence="2 3">
    <name type="scientific">Cryoendolithus antarcticus</name>
    <dbReference type="NCBI Taxonomy" id="1507870"/>
    <lineage>
        <taxon>Eukaryota</taxon>
        <taxon>Fungi</taxon>
        <taxon>Dikarya</taxon>
        <taxon>Ascomycota</taxon>
        <taxon>Pezizomycotina</taxon>
        <taxon>Dothideomycetes</taxon>
        <taxon>Dothideomycetidae</taxon>
        <taxon>Cladosporiales</taxon>
        <taxon>Cladosporiaceae</taxon>
        <taxon>Cryoendolithus</taxon>
    </lineage>
</organism>
<dbReference type="Gene3D" id="2.40.180.10">
    <property type="entry name" value="Catalase core domain"/>
    <property type="match status" value="1"/>
</dbReference>
<dbReference type="GO" id="GO:0004096">
    <property type="term" value="F:catalase activity"/>
    <property type="evidence" value="ECO:0007669"/>
    <property type="project" value="InterPro"/>
</dbReference>
<evidence type="ECO:0000313" key="3">
    <source>
        <dbReference type="Proteomes" id="UP000192596"/>
    </source>
</evidence>
<dbReference type="GO" id="GO:0005777">
    <property type="term" value="C:peroxisome"/>
    <property type="evidence" value="ECO:0007669"/>
    <property type="project" value="TreeGrafter"/>
</dbReference>
<dbReference type="GO" id="GO:0042542">
    <property type="term" value="P:response to hydrogen peroxide"/>
    <property type="evidence" value="ECO:0007669"/>
    <property type="project" value="TreeGrafter"/>
</dbReference>
<dbReference type="CDD" id="cd08153">
    <property type="entry name" value="srpA_like"/>
    <property type="match status" value="1"/>
</dbReference>
<reference evidence="3" key="1">
    <citation type="submission" date="2017-03" db="EMBL/GenBank/DDBJ databases">
        <title>Genomes of endolithic fungi from Antarctica.</title>
        <authorList>
            <person name="Coleine C."/>
            <person name="Masonjones S."/>
            <person name="Stajich J.E."/>
        </authorList>
    </citation>
    <scope>NUCLEOTIDE SEQUENCE [LARGE SCALE GENOMIC DNA]</scope>
    <source>
        <strain evidence="3">CCFEE 5527</strain>
    </source>
</reference>
<dbReference type="AlphaFoldDB" id="A0A1V8T174"/>
<name>A0A1V8T174_9PEZI</name>
<protein>
    <recommendedName>
        <fullName evidence="1">Catalase core domain-containing protein</fullName>
    </recommendedName>
</protein>
<evidence type="ECO:0000313" key="2">
    <source>
        <dbReference type="EMBL" id="OQO04922.1"/>
    </source>
</evidence>
<dbReference type="PANTHER" id="PTHR11465:SF62">
    <property type="entry name" value="CATALASE T"/>
    <property type="match status" value="1"/>
</dbReference>
<dbReference type="PROSITE" id="PS51402">
    <property type="entry name" value="CATALASE_3"/>
    <property type="match status" value="1"/>
</dbReference>
<dbReference type="InterPro" id="IPR011614">
    <property type="entry name" value="Catalase_core"/>
</dbReference>
<dbReference type="SMART" id="SM01060">
    <property type="entry name" value="Catalase"/>
    <property type="match status" value="1"/>
</dbReference>
<dbReference type="PIRSF" id="PIRSF000296">
    <property type="entry name" value="SrpA"/>
    <property type="match status" value="1"/>
</dbReference>
<gene>
    <name evidence="2" type="ORF">B0A48_07940</name>
</gene>
<dbReference type="Proteomes" id="UP000192596">
    <property type="component" value="Unassembled WGS sequence"/>
</dbReference>
<sequence>MPLSTDDSVNKTADHIVKAMRGAFHTPETHRPAHAKGHLVRGTFTPSSEASKLSSAPHFKAGSTKILARFSSSTGLKDIPDTDANANPRGFAVRFLLSEDEHKHTDIVAHSTKFFPMCTGEGFLALLSALGNGTAGEFLGANPSAKAFVEDPKPSPESFATEVYYGVNAFKLVSADGKGAFVRYRILPALGLHTLSASDLKSKGPNYLFDELPQRLENGPVEFKLTAQVAKEGDVTDNATVHWPEDREIVELGTIKLDTFETTQQNEKDQKMIIFDPIPRVEGIEPSDDPLLDMRAAVYLISGKGRRAAKPDAGDVDHAAVA</sequence>
<dbReference type="GO" id="GO:0005739">
    <property type="term" value="C:mitochondrion"/>
    <property type="evidence" value="ECO:0007669"/>
    <property type="project" value="TreeGrafter"/>
</dbReference>
<evidence type="ECO:0000259" key="1">
    <source>
        <dbReference type="SMART" id="SM01060"/>
    </source>
</evidence>
<comment type="caution">
    <text evidence="2">The sequence shown here is derived from an EMBL/GenBank/DDBJ whole genome shotgun (WGS) entry which is preliminary data.</text>
</comment>
<proteinExistence type="predicted"/>
<dbReference type="GO" id="GO:0042744">
    <property type="term" value="P:hydrogen peroxide catabolic process"/>
    <property type="evidence" value="ECO:0007669"/>
    <property type="project" value="TreeGrafter"/>
</dbReference>
<dbReference type="InterPro" id="IPR024168">
    <property type="entry name" value="Catalase_SrpA-type_pred"/>
</dbReference>
<dbReference type="Gene3D" id="1.20.1280.120">
    <property type="match status" value="1"/>
</dbReference>
<dbReference type="InterPro" id="IPR020835">
    <property type="entry name" value="Catalase_sf"/>
</dbReference>
<dbReference type="OrthoDB" id="2379805at2759"/>
<feature type="domain" description="Catalase core" evidence="1">
    <location>
        <begin position="5"/>
        <end position="322"/>
    </location>
</feature>